<sequence length="100" mass="11251">MYDNPNDRRDQLTRVRLSYDRDTELRKAARQLGMQHSVLARELVEAGLDALAQITGKGGADDIAAHFNCTPTELVSQLLRESIRELRTAITEQSAEKLRA</sequence>
<dbReference type="Proteomes" id="UP001476583">
    <property type="component" value="Chromosome"/>
</dbReference>
<evidence type="ECO:0008006" key="3">
    <source>
        <dbReference type="Google" id="ProtNLM"/>
    </source>
</evidence>
<keyword evidence="2" id="KW-1185">Reference proteome</keyword>
<organism evidence="1 2">
    <name type="scientific">Ectopseudomonas mendocina</name>
    <name type="common">Pseudomonas mendocina</name>
    <dbReference type="NCBI Taxonomy" id="300"/>
    <lineage>
        <taxon>Bacteria</taxon>
        <taxon>Pseudomonadati</taxon>
        <taxon>Pseudomonadota</taxon>
        <taxon>Gammaproteobacteria</taxon>
        <taxon>Pseudomonadales</taxon>
        <taxon>Pseudomonadaceae</taxon>
        <taxon>Ectopseudomonas</taxon>
    </lineage>
</organism>
<evidence type="ECO:0000313" key="1">
    <source>
        <dbReference type="EMBL" id="WXL23941.1"/>
    </source>
</evidence>
<accession>A0ABZ2RA99</accession>
<protein>
    <recommendedName>
        <fullName evidence="3">Ribbon-helix-helix protein CopG domain-containing protein</fullName>
    </recommendedName>
</protein>
<evidence type="ECO:0000313" key="2">
    <source>
        <dbReference type="Proteomes" id="UP001476583"/>
    </source>
</evidence>
<reference evidence="1 2" key="1">
    <citation type="submission" date="2024-03" db="EMBL/GenBank/DDBJ databases">
        <title>Complete genome of BD2.</title>
        <authorList>
            <person name="Cao G."/>
        </authorList>
    </citation>
    <scope>NUCLEOTIDE SEQUENCE [LARGE SCALE GENOMIC DNA]</scope>
    <source>
        <strain evidence="1 2">BD2</strain>
    </source>
</reference>
<dbReference type="EMBL" id="CP148074">
    <property type="protein sequence ID" value="WXL23941.1"/>
    <property type="molecule type" value="Genomic_DNA"/>
</dbReference>
<proteinExistence type="predicted"/>
<name>A0ABZ2RA99_ECTME</name>
<gene>
    <name evidence="1" type="ORF">WG219_11295</name>
</gene>